<dbReference type="PANTHER" id="PTHR34512:SF30">
    <property type="entry name" value="OUTER MEMBRANE PROTEIN ASSEMBLY FACTOR BAMB"/>
    <property type="match status" value="1"/>
</dbReference>
<dbReference type="Pfam" id="PF19408">
    <property type="entry name" value="PKD_6"/>
    <property type="match status" value="1"/>
</dbReference>
<name>A0A545T5S5_9GAMM</name>
<dbReference type="InterPro" id="IPR011047">
    <property type="entry name" value="Quinoprotein_ADH-like_sf"/>
</dbReference>
<dbReference type="PROSITE" id="PS51257">
    <property type="entry name" value="PROKAR_LIPOPROTEIN"/>
    <property type="match status" value="1"/>
</dbReference>
<dbReference type="Pfam" id="PF13360">
    <property type="entry name" value="PQQ_2"/>
    <property type="match status" value="2"/>
</dbReference>
<proteinExistence type="predicted"/>
<accession>A0A545T5S5</accession>
<reference evidence="4 5" key="1">
    <citation type="submission" date="2019-06" db="EMBL/GenBank/DDBJ databases">
        <title>Whole genome sequence for Cellvibrionaceae sp. R142.</title>
        <authorList>
            <person name="Wang G."/>
        </authorList>
    </citation>
    <scope>NUCLEOTIDE SEQUENCE [LARGE SCALE GENOMIC DNA]</scope>
    <source>
        <strain evidence="4 5">R142</strain>
    </source>
</reference>
<feature type="domain" description="RapA2 cadherin-like" evidence="2">
    <location>
        <begin position="810"/>
        <end position="864"/>
    </location>
</feature>
<dbReference type="NCBIfam" id="NF012211">
    <property type="entry name" value="tand_rpt_95"/>
    <property type="match status" value="9"/>
</dbReference>
<evidence type="ECO:0000313" key="4">
    <source>
        <dbReference type="EMBL" id="TQV72587.1"/>
    </source>
</evidence>
<dbReference type="PANTHER" id="PTHR34512">
    <property type="entry name" value="CELL SURFACE PROTEIN"/>
    <property type="match status" value="1"/>
</dbReference>
<dbReference type="OrthoDB" id="9805100at2"/>
<dbReference type="InterPro" id="IPR040853">
    <property type="entry name" value="RapA2_cadherin-like"/>
</dbReference>
<feature type="domain" description="RapA2 cadherin-like" evidence="2">
    <location>
        <begin position="510"/>
        <end position="583"/>
    </location>
</feature>
<feature type="domain" description="RapA2 cadherin-like" evidence="2">
    <location>
        <begin position="314"/>
        <end position="388"/>
    </location>
</feature>
<dbReference type="Gene3D" id="2.60.40.3440">
    <property type="match status" value="4"/>
</dbReference>
<dbReference type="Pfam" id="PF17803">
    <property type="entry name" value="Cadherin_4"/>
    <property type="match status" value="7"/>
</dbReference>
<feature type="domain" description="RapA2 cadherin-like" evidence="2">
    <location>
        <begin position="615"/>
        <end position="679"/>
    </location>
</feature>
<dbReference type="Proteomes" id="UP000319732">
    <property type="component" value="Unassembled WGS sequence"/>
</dbReference>
<feature type="domain" description="RapA2 cadherin-like" evidence="2">
    <location>
        <begin position="704"/>
        <end position="778"/>
    </location>
</feature>
<organism evidence="4 5">
    <name type="scientific">Exilibacterium tricleocarpae</name>
    <dbReference type="NCBI Taxonomy" id="2591008"/>
    <lineage>
        <taxon>Bacteria</taxon>
        <taxon>Pseudomonadati</taxon>
        <taxon>Pseudomonadota</taxon>
        <taxon>Gammaproteobacteria</taxon>
        <taxon>Cellvibrionales</taxon>
        <taxon>Cellvibrionaceae</taxon>
        <taxon>Exilibacterium</taxon>
    </lineage>
</organism>
<evidence type="ECO:0000259" key="2">
    <source>
        <dbReference type="Pfam" id="PF17803"/>
    </source>
</evidence>
<dbReference type="EMBL" id="VHSG01000019">
    <property type="protein sequence ID" value="TQV72587.1"/>
    <property type="molecule type" value="Genomic_DNA"/>
</dbReference>
<keyword evidence="5" id="KW-1185">Reference proteome</keyword>
<dbReference type="InterPro" id="IPR015943">
    <property type="entry name" value="WD40/YVTN_repeat-like_dom_sf"/>
</dbReference>
<feature type="domain" description="PKD-like" evidence="3">
    <location>
        <begin position="1234"/>
        <end position="1288"/>
    </location>
</feature>
<gene>
    <name evidence="4" type="ORF">FKG94_17965</name>
</gene>
<dbReference type="Gene3D" id="2.60.40.2810">
    <property type="match status" value="2"/>
</dbReference>
<feature type="domain" description="RapA2 cadherin-like" evidence="2">
    <location>
        <begin position="899"/>
        <end position="973"/>
    </location>
</feature>
<evidence type="ECO:0000259" key="1">
    <source>
        <dbReference type="Pfam" id="PF13360"/>
    </source>
</evidence>
<dbReference type="InterPro" id="IPR018391">
    <property type="entry name" value="PQQ_b-propeller_rpt"/>
</dbReference>
<evidence type="ECO:0000313" key="5">
    <source>
        <dbReference type="Proteomes" id="UP000319732"/>
    </source>
</evidence>
<dbReference type="SMART" id="SM00564">
    <property type="entry name" value="PQQ"/>
    <property type="match status" value="7"/>
</dbReference>
<evidence type="ECO:0000259" key="3">
    <source>
        <dbReference type="Pfam" id="PF19408"/>
    </source>
</evidence>
<dbReference type="Gene3D" id="2.130.10.10">
    <property type="entry name" value="YVTN repeat-like/Quinoprotein amine dehydrogenase"/>
    <property type="match status" value="1"/>
</dbReference>
<dbReference type="InterPro" id="IPR045829">
    <property type="entry name" value="PKD_6"/>
</dbReference>
<feature type="domain" description="Pyrrolo-quinoline quinone repeat" evidence="1">
    <location>
        <begin position="1616"/>
        <end position="1749"/>
    </location>
</feature>
<protein>
    <submittedName>
        <fullName evidence="4">Tandem-95 repeat protein</fullName>
    </submittedName>
</protein>
<dbReference type="Pfam" id="PF17963">
    <property type="entry name" value="Big_9"/>
    <property type="match status" value="2"/>
</dbReference>
<feature type="domain" description="Pyrrolo-quinoline quinone repeat" evidence="1">
    <location>
        <begin position="1443"/>
        <end position="1599"/>
    </location>
</feature>
<dbReference type="SUPFAM" id="SSF50998">
    <property type="entry name" value="Quinoprotein alcohol dehydrogenase-like"/>
    <property type="match status" value="2"/>
</dbReference>
<comment type="caution">
    <text evidence="4">The sequence shown here is derived from an EMBL/GenBank/DDBJ whole genome shotgun (WGS) entry which is preliminary data.</text>
</comment>
<sequence length="1755" mass="178605">MLVKLRQIKQHKNRLLKRWAVLSMLVLLAACDDNGPAENQPPQAPPLALTTAEDTPLSITLPGTDSDGFITYHSVVTAPVHGTLEGVAPDLLYIPDADFFGSDSFVYRLTDNAGAVSSATVSIEVTAVNDAPVAVDDSYTVAGYTSTTIAAPGVLSNDSDIDSASTDLTTAAATLDTREGGTVTMAVDGGFTYTPPSTVGLTEDSFEYTVSDNHPTAPQSATARVTLVLTDTGNQPPLARDLALTTSEDTSLSILLQGEDADGVVTAYSVITPPTRGRLSGAAPAMTYTPAANYFGSDSFVYGVTDNAGATSTATVTITITPVNDAPVALDDSFTVARNKPTVVAAPGVLANDSDIESAPASLTVTAQTITTARGGSVNLDSRGGFIYSPPLTAGVAEDSFQYTLSDNDPTGARFSTGRVTLILTGAENQRPTAVDLNLATPEDQPLGVTLRGEDGDGVIVSYAVTVPPTRGRLTGSAPNLTYTPQPDYFGDDSFTYRVTDDVGATATGTVRITVSTVNDAPTAAADSFNAVRNALTTVAAPGVLANDSDIESAAATLTVTATTLATAQDGVVTLNADGGFTYTPPPTAGLTTDSFQYTLNDNDPVDPLSATGEVTLILTGAENLPPSATDLTLTTAEDSPLSITLQGADSDGAVATYTVTTPPQHGRLTGVAPDLTYTPDADYFGSDSFVYEVTDSIGAIASATVTLTVNAVNDAPTAAADSFNAARNALTTVAAPGVLANDSDIESTPAALTVTAVTLATAQGGAVTLNADGGFTYTPPPTAGLTTDSFQYTLNDNDPVDPLSATGEVTLILTGAENLPPSATDLTLTTAEDSPLSITLQGTDSDGAVVAYTVTTPPQHGQLAGVAPNLIYTPAADYFGSDSFVYEVTDSIGAIASATVTLTINAVNDAPTAAADSFNAARNTLTTVAAPGVLANDSDIESVPAELTVTAATLATAQGGAVTLNADGGFTYTPPVTTGLSTDSFQYTLNDNDPVDPLSATGEVTLILTGAENLPPSATDLTLTTAEDSPLSITLQGADSDGAVVAYTVTTPPQHGQLAGVAPNLTYTPAADYFGSDSFIYAVTDNLGATASATVALTISAVNDAPTAVDDDFTAQGNIITLIAAPGVLANDSDVESADADLTATAETIATDQGGSVTINTNGSLLYTPPPAAGVTADSFHYTLNDNDPVDPRTSTGTVTIALTTYTEGLSVQGLPAASGDSATARLYLSGTAESMLSYQWSADGSWVIDSGQGSEVITLTAPAAAGAANVSVVVEDDSGNRAVASLPLSKAGETAPVLESLYLELPPASAPVELAVTAYDPDGLALDYTWKSAGATVASGATAQWQPPLPGRYQIDIEVDNSSLVAGGSLQRHYTGGAPWAFFRGSRQGTGVRIPADTSSNSGALKWQRPFTMANCAVADNFVPGVVQGEDGTLYAGSSTEGKLYAFNPDDGVIAWSFTTVGTRIDATPVIAEDGSIYVVESGGTVYAVNADGSEKWSYAIGAPVSGSPAIGADGTVYVGTDNGGASVLLALNPADGLPKWSAPFALAAETRSSVNIGADGTVYARDFAGNLFAINPADGTQRWQITLGGGSGSTPVIAADGTLYFGSFSPPRLYAVGPDGSPKWDTAMGNPSLAGIGATPSVGADGTVYVGVWEAGLNGSVYAIDPVGGTVVWRRQLDSFVQSAATAVGADGRVYVVSARGVFYALDPDNGAVDWSFDIGAATNEESPSPLAIGTDGSIYVYTCDGVLRAFQ</sequence>
<feature type="domain" description="RapA2 cadherin-like" evidence="2">
    <location>
        <begin position="119"/>
        <end position="193"/>
    </location>
</feature>
<dbReference type="InterPro" id="IPR002372">
    <property type="entry name" value="PQQ_rpt_dom"/>
</dbReference>
<dbReference type="Gene3D" id="2.40.128.630">
    <property type="match status" value="1"/>
</dbReference>